<name>A0A1R3JDP9_9ROSI</name>
<evidence type="ECO:0000313" key="1">
    <source>
        <dbReference type="EMBL" id="OMO92950.1"/>
    </source>
</evidence>
<comment type="caution">
    <text evidence="1">The sequence shown here is derived from an EMBL/GenBank/DDBJ whole genome shotgun (WGS) entry which is preliminary data.</text>
</comment>
<keyword evidence="2" id="KW-1185">Reference proteome</keyword>
<dbReference type="AlphaFoldDB" id="A0A1R3JDP9"/>
<evidence type="ECO:0000313" key="2">
    <source>
        <dbReference type="Proteomes" id="UP000187203"/>
    </source>
</evidence>
<accession>A0A1R3JDP9</accession>
<sequence>MAVHAAQTVAVATVHIKLSYLHFNYQLFQRSSTKIFIDFIKTYHAIPIPKVFIFKKGEWMLITFMFNDGWGRGRCAFNVKRKLAMETTISQSITIWGILAYLARKRFRRVKLEKKRMLAVANMVDFESTIDMKVQSTRAMINEPAVTKLETEMAILVIRKILQKKQRMVRMKRVINLQRSLST</sequence>
<reference evidence="2" key="1">
    <citation type="submission" date="2013-09" db="EMBL/GenBank/DDBJ databases">
        <title>Corchorus olitorius genome sequencing.</title>
        <authorList>
            <person name="Alam M."/>
            <person name="Haque M.S."/>
            <person name="Islam M.S."/>
            <person name="Emdad E.M."/>
            <person name="Islam M.M."/>
            <person name="Ahmed B."/>
            <person name="Halim A."/>
            <person name="Hossen Q.M.M."/>
            <person name="Hossain M.Z."/>
            <person name="Ahmed R."/>
            <person name="Khan M.M."/>
            <person name="Islam R."/>
            <person name="Rashid M.M."/>
            <person name="Khan S.A."/>
            <person name="Rahman M.S."/>
            <person name="Alam M."/>
            <person name="Yahiya A.S."/>
            <person name="Khan M.S."/>
            <person name="Azam M.S."/>
            <person name="Haque T."/>
            <person name="Lashkar M.Z.H."/>
            <person name="Akhand A.I."/>
            <person name="Morshed G."/>
            <person name="Roy S."/>
            <person name="Uddin K.S."/>
            <person name="Rabeya T."/>
            <person name="Hossain A.S."/>
            <person name="Chowdhury A."/>
            <person name="Snigdha A.R."/>
            <person name="Mortoza M.S."/>
            <person name="Matin S.A."/>
            <person name="Hoque S.M.E."/>
            <person name="Islam M.K."/>
            <person name="Roy D.K."/>
            <person name="Haider R."/>
            <person name="Moosa M.M."/>
            <person name="Elias S.M."/>
            <person name="Hasan A.M."/>
            <person name="Jahan S."/>
            <person name="Shafiuddin M."/>
            <person name="Mahmood N."/>
            <person name="Shommy N.S."/>
        </authorList>
    </citation>
    <scope>NUCLEOTIDE SEQUENCE [LARGE SCALE GENOMIC DNA]</scope>
    <source>
        <strain evidence="2">cv. O-4</strain>
    </source>
</reference>
<proteinExistence type="predicted"/>
<protein>
    <submittedName>
        <fullName evidence="1">Uncharacterized protein</fullName>
    </submittedName>
</protein>
<gene>
    <name evidence="1" type="ORF">COLO4_17191</name>
</gene>
<dbReference type="EMBL" id="AWUE01016315">
    <property type="protein sequence ID" value="OMO92950.1"/>
    <property type="molecule type" value="Genomic_DNA"/>
</dbReference>
<organism evidence="1 2">
    <name type="scientific">Corchorus olitorius</name>
    <dbReference type="NCBI Taxonomy" id="93759"/>
    <lineage>
        <taxon>Eukaryota</taxon>
        <taxon>Viridiplantae</taxon>
        <taxon>Streptophyta</taxon>
        <taxon>Embryophyta</taxon>
        <taxon>Tracheophyta</taxon>
        <taxon>Spermatophyta</taxon>
        <taxon>Magnoliopsida</taxon>
        <taxon>eudicotyledons</taxon>
        <taxon>Gunneridae</taxon>
        <taxon>Pentapetalae</taxon>
        <taxon>rosids</taxon>
        <taxon>malvids</taxon>
        <taxon>Malvales</taxon>
        <taxon>Malvaceae</taxon>
        <taxon>Grewioideae</taxon>
        <taxon>Apeibeae</taxon>
        <taxon>Corchorus</taxon>
    </lineage>
</organism>
<dbReference type="Proteomes" id="UP000187203">
    <property type="component" value="Unassembled WGS sequence"/>
</dbReference>